<evidence type="ECO:0000256" key="1">
    <source>
        <dbReference type="SAM" id="Phobius"/>
    </source>
</evidence>
<feature type="transmembrane region" description="Helical" evidence="1">
    <location>
        <begin position="406"/>
        <end position="424"/>
    </location>
</feature>
<gene>
    <name evidence="2" type="ORF">HMH01_03945</name>
</gene>
<dbReference type="AlphaFoldDB" id="A0A849KWG6"/>
<dbReference type="InterPro" id="IPR021830">
    <property type="entry name" value="DUF3422"/>
</dbReference>
<sequence length="443" mass="49010">MATKPLDDYPDRYSLSNELHARPFPELSAPCRAAYIAIKQPQNAAERDRTQDLEHLKMLLDRYGAPHPAPGANHYSSKLGRGFLKWEQHTEFVTYTIFAEGVADVPFDGSVYTMFSDDWLAAAPGKVLTSCLVRVERVADQTAAGARVDEAFSKWFVPESLAVSSVIDGAAVIGSDFRIDENGHVRLAVLATDGTGQRRLGRIVQRLLEIETYKSMAMLALPQARMVAGRVATLDRELAAIVGQMAASSGEDQATLDRLLKISAEVELLSSSTAFRFGAAGAYEAIVTQRIEVLREMRLRSRQTFAEFMTRRFDPAMRTCRSAQARLTELSQRAERASNLLRTRVDVAAGAQNVEVLRRMDERAALQLRLQETVEGLSVVAISYYAVNLAANLLKPLGDEMGLSEGWLYAGLTVPVVALVWLMVRRVRQRIARREAAAARDGH</sequence>
<name>A0A849KWG6_9RHOB</name>
<reference evidence="2 3" key="1">
    <citation type="submission" date="2020-05" db="EMBL/GenBank/DDBJ databases">
        <title>Gimesia benthica sp. nov., a novel planctomycete isolated from a deep-sea water sample of the Northwest Indian Ocean.</title>
        <authorList>
            <person name="Wang J."/>
            <person name="Ruan C."/>
            <person name="Song L."/>
            <person name="Zhu Y."/>
            <person name="Li A."/>
            <person name="Zheng X."/>
            <person name="Wang L."/>
            <person name="Lu Z."/>
            <person name="Huang Y."/>
            <person name="Du W."/>
            <person name="Zhou Y."/>
            <person name="Huang L."/>
            <person name="Dai X."/>
        </authorList>
    </citation>
    <scope>NUCLEOTIDE SEQUENCE [LARGE SCALE GENOMIC DNA]</scope>
    <source>
        <strain evidence="2 3">YYQ-30</strain>
    </source>
</reference>
<dbReference type="Pfam" id="PF11902">
    <property type="entry name" value="DUF3422"/>
    <property type="match status" value="1"/>
</dbReference>
<dbReference type="Proteomes" id="UP000572377">
    <property type="component" value="Unassembled WGS sequence"/>
</dbReference>
<keyword evidence="1" id="KW-0472">Membrane</keyword>
<dbReference type="EMBL" id="JABFBC010000001">
    <property type="protein sequence ID" value="NNU79585.1"/>
    <property type="molecule type" value="Genomic_DNA"/>
</dbReference>
<comment type="caution">
    <text evidence="2">The sequence shown here is derived from an EMBL/GenBank/DDBJ whole genome shotgun (WGS) entry which is preliminary data.</text>
</comment>
<evidence type="ECO:0000313" key="3">
    <source>
        <dbReference type="Proteomes" id="UP000572377"/>
    </source>
</evidence>
<dbReference type="RefSeq" id="WP_171322696.1">
    <property type="nucleotide sequence ID" value="NZ_JABFBC010000001.1"/>
</dbReference>
<keyword evidence="1" id="KW-0812">Transmembrane</keyword>
<organism evidence="2 3">
    <name type="scientific">Halovulum dunhuangense</name>
    <dbReference type="NCBI Taxonomy" id="1505036"/>
    <lineage>
        <taxon>Bacteria</taxon>
        <taxon>Pseudomonadati</taxon>
        <taxon>Pseudomonadota</taxon>
        <taxon>Alphaproteobacteria</taxon>
        <taxon>Rhodobacterales</taxon>
        <taxon>Paracoccaceae</taxon>
        <taxon>Halovulum</taxon>
    </lineage>
</organism>
<proteinExistence type="predicted"/>
<protein>
    <submittedName>
        <fullName evidence="2">DUF3422 domain-containing protein</fullName>
    </submittedName>
</protein>
<accession>A0A849KWG6</accession>
<keyword evidence="1" id="KW-1133">Transmembrane helix</keyword>
<evidence type="ECO:0000313" key="2">
    <source>
        <dbReference type="EMBL" id="NNU79585.1"/>
    </source>
</evidence>
<keyword evidence="3" id="KW-1185">Reference proteome</keyword>